<dbReference type="InterPro" id="IPR011629">
    <property type="entry name" value="CobW-like_C"/>
</dbReference>
<dbReference type="SMART" id="SM00833">
    <property type="entry name" value="CobW_C"/>
    <property type="match status" value="1"/>
</dbReference>
<organism evidence="7 8">
    <name type="scientific">Anaerobacillus alkaliphilus</name>
    <dbReference type="NCBI Taxonomy" id="1548597"/>
    <lineage>
        <taxon>Bacteria</taxon>
        <taxon>Bacillati</taxon>
        <taxon>Bacillota</taxon>
        <taxon>Bacilli</taxon>
        <taxon>Bacillales</taxon>
        <taxon>Bacillaceae</taxon>
        <taxon>Anaerobacillus</taxon>
    </lineage>
</organism>
<evidence type="ECO:0000256" key="3">
    <source>
        <dbReference type="ARBA" id="ARBA00023186"/>
    </source>
</evidence>
<evidence type="ECO:0000313" key="8">
    <source>
        <dbReference type="Proteomes" id="UP000290649"/>
    </source>
</evidence>
<dbReference type="GO" id="GO:0000166">
    <property type="term" value="F:nucleotide binding"/>
    <property type="evidence" value="ECO:0007669"/>
    <property type="project" value="UniProtKB-KW"/>
</dbReference>
<reference evidence="7 8" key="1">
    <citation type="journal article" date="2019" name="Int. J. Syst. Evol. Microbiol.">
        <title>Anaerobacillus alkaliphilus sp. nov., a novel alkaliphilic and moderately halophilic bacterium.</title>
        <authorList>
            <person name="Borsodi A.K."/>
            <person name="Aszalos J.M."/>
            <person name="Bihari P."/>
            <person name="Nagy I."/>
            <person name="Schumann P."/>
            <person name="Sproer C."/>
            <person name="Kovacs A.L."/>
            <person name="Boka K."/>
            <person name="Dobosy P."/>
            <person name="Ovari M."/>
            <person name="Szili-Kovacs T."/>
            <person name="Toth E."/>
        </authorList>
    </citation>
    <scope>NUCLEOTIDE SEQUENCE [LARGE SCALE GENOMIC DNA]</scope>
    <source>
        <strain evidence="7 8">B16-10</strain>
    </source>
</reference>
<dbReference type="RefSeq" id="WP_129076365.1">
    <property type="nucleotide sequence ID" value="NZ_QOUX01000001.1"/>
</dbReference>
<comment type="caution">
    <text evidence="7">The sequence shown here is derived from an EMBL/GenBank/DDBJ whole genome shotgun (WGS) entry which is preliminary data.</text>
</comment>
<dbReference type="Pfam" id="PF02492">
    <property type="entry name" value="cobW"/>
    <property type="match status" value="1"/>
</dbReference>
<dbReference type="InterPro" id="IPR036627">
    <property type="entry name" value="CobW-likC_sf"/>
</dbReference>
<dbReference type="SUPFAM" id="SSF90002">
    <property type="entry name" value="Hypothetical protein YjiA, C-terminal domain"/>
    <property type="match status" value="1"/>
</dbReference>
<evidence type="ECO:0000256" key="4">
    <source>
        <dbReference type="ARBA" id="ARBA00034320"/>
    </source>
</evidence>
<dbReference type="Gene3D" id="3.30.1220.10">
    <property type="entry name" value="CobW-like, C-terminal domain"/>
    <property type="match status" value="1"/>
</dbReference>
<gene>
    <name evidence="7" type="ORF">DS745_01110</name>
</gene>
<keyword evidence="2" id="KW-0378">Hydrolase</keyword>
<protein>
    <recommendedName>
        <fullName evidence="6">CobW C-terminal domain-containing protein</fullName>
    </recommendedName>
</protein>
<evidence type="ECO:0000256" key="1">
    <source>
        <dbReference type="ARBA" id="ARBA00022741"/>
    </source>
</evidence>
<keyword evidence="8" id="KW-1185">Reference proteome</keyword>
<evidence type="ECO:0000256" key="2">
    <source>
        <dbReference type="ARBA" id="ARBA00022801"/>
    </source>
</evidence>
<dbReference type="Proteomes" id="UP000290649">
    <property type="component" value="Unassembled WGS sequence"/>
</dbReference>
<comment type="catalytic activity">
    <reaction evidence="5">
        <text>GTP + H2O = GDP + phosphate + H(+)</text>
        <dbReference type="Rhea" id="RHEA:19669"/>
        <dbReference type="ChEBI" id="CHEBI:15377"/>
        <dbReference type="ChEBI" id="CHEBI:15378"/>
        <dbReference type="ChEBI" id="CHEBI:37565"/>
        <dbReference type="ChEBI" id="CHEBI:43474"/>
        <dbReference type="ChEBI" id="CHEBI:58189"/>
    </reaction>
    <physiologicalReaction direction="left-to-right" evidence="5">
        <dbReference type="Rhea" id="RHEA:19670"/>
    </physiologicalReaction>
</comment>
<dbReference type="OrthoDB" id="2958918at2"/>
<accession>A0A4Q0VX09</accession>
<dbReference type="InterPro" id="IPR051927">
    <property type="entry name" value="Zn_Chap_cDPG_Synth"/>
</dbReference>
<dbReference type="PANTHER" id="PTHR43603:SF3">
    <property type="entry name" value="ZINC CHAPERONE YCIC"/>
    <property type="match status" value="1"/>
</dbReference>
<dbReference type="SUPFAM" id="SSF52540">
    <property type="entry name" value="P-loop containing nucleoside triphosphate hydrolases"/>
    <property type="match status" value="1"/>
</dbReference>
<dbReference type="InterPro" id="IPR003495">
    <property type="entry name" value="CobW/HypB/UreG_nucleotide-bd"/>
</dbReference>
<evidence type="ECO:0000256" key="5">
    <source>
        <dbReference type="ARBA" id="ARBA00049117"/>
    </source>
</evidence>
<dbReference type="InterPro" id="IPR027417">
    <property type="entry name" value="P-loop_NTPase"/>
</dbReference>
<feature type="domain" description="CobW C-terminal" evidence="6">
    <location>
        <begin position="242"/>
        <end position="332"/>
    </location>
</feature>
<sequence length="349" mass="39494">MRIPVVLVSGYSGSGKTTIINQFIAFSSSKKAAVISYISTNITVVEQIHEARKRKSLLHECLFVRRVSTTQQLKTSLEELVVKNCVDVVFVELGATVNPHVIADELCNSTQSLFEIKTIMTIIDGQNFWLDFTSDTEFYVHDADGYDKEAVADIVVSQIEFCNSVIINKTNGISRESYHEITWVLKKLQPTAEIVELTKGLKYEELADKNPFILTKTKLSAGWIKELNQKQNRLQLIGEYGIGSFVYERTVPFHPERFQQWFLQYPQEVIRTKGIVWSLSDLATPLLFSQAGPSLTLEEGGSWDSIQRKSQLVFIGIDIDREQIVAQLDACLATEQESQQLGLHDRNLI</sequence>
<comment type="similarity">
    <text evidence="4">Belongs to the SIMIBI class G3E GTPase family. ZNG1 subfamily.</text>
</comment>
<name>A0A4Q0VX09_9BACI</name>
<proteinExistence type="inferred from homology"/>
<dbReference type="EMBL" id="QOUX01000001">
    <property type="protein sequence ID" value="RXJ04019.1"/>
    <property type="molecule type" value="Genomic_DNA"/>
</dbReference>
<dbReference type="Gene3D" id="3.40.50.300">
    <property type="entry name" value="P-loop containing nucleotide triphosphate hydrolases"/>
    <property type="match status" value="1"/>
</dbReference>
<dbReference type="PANTHER" id="PTHR43603">
    <property type="entry name" value="COBW DOMAIN-CONTAINING PROTEIN DDB_G0274527"/>
    <property type="match status" value="1"/>
</dbReference>
<evidence type="ECO:0000259" key="6">
    <source>
        <dbReference type="SMART" id="SM00833"/>
    </source>
</evidence>
<evidence type="ECO:0000313" key="7">
    <source>
        <dbReference type="EMBL" id="RXJ04019.1"/>
    </source>
</evidence>
<keyword evidence="1" id="KW-0547">Nucleotide-binding</keyword>
<dbReference type="AlphaFoldDB" id="A0A4Q0VX09"/>
<dbReference type="GO" id="GO:0016787">
    <property type="term" value="F:hydrolase activity"/>
    <property type="evidence" value="ECO:0007669"/>
    <property type="project" value="UniProtKB-KW"/>
</dbReference>
<keyword evidence="3" id="KW-0143">Chaperone</keyword>
<dbReference type="Pfam" id="PF07683">
    <property type="entry name" value="CobW_C"/>
    <property type="match status" value="1"/>
</dbReference>